<evidence type="ECO:0000256" key="20">
    <source>
        <dbReference type="ARBA" id="ARBA00023264"/>
    </source>
</evidence>
<keyword evidence="11" id="KW-0479">Metal-binding</keyword>
<evidence type="ECO:0000256" key="14">
    <source>
        <dbReference type="ARBA" id="ARBA00022840"/>
    </source>
</evidence>
<evidence type="ECO:0000256" key="21">
    <source>
        <dbReference type="ARBA" id="ARBA00031546"/>
    </source>
</evidence>
<keyword evidence="20" id="KW-1208">Phospholipid metabolism</keyword>
<evidence type="ECO:0000256" key="12">
    <source>
        <dbReference type="ARBA" id="ARBA00022741"/>
    </source>
</evidence>
<keyword evidence="18 22" id="KW-0472">Membrane</keyword>
<dbReference type="InterPro" id="IPR033718">
    <property type="entry name" value="DAGK_prok"/>
</dbReference>
<dbReference type="GO" id="GO:0004143">
    <property type="term" value="F:ATP-dependent diacylglycerol kinase activity"/>
    <property type="evidence" value="ECO:0007669"/>
    <property type="project" value="UniProtKB-EC"/>
</dbReference>
<sequence length="122" mass="13596">MLNKPKHNLFRNAHYALEGLADIIKNETSFKWQLLLFFGAGIVAWVLPIEFVYSAILSLSLFIPLLAEIINSAIERVVDLVTQDYHILAKNAKDAGAAIVLISLILTAFIWMATLVVAFKIV</sequence>
<keyword evidence="15" id="KW-0460">Magnesium</keyword>
<keyword evidence="12" id="KW-0547">Nucleotide-binding</keyword>
<keyword evidence="10 22" id="KW-0812">Transmembrane</keyword>
<evidence type="ECO:0000256" key="8">
    <source>
        <dbReference type="ARBA" id="ARBA00022519"/>
    </source>
</evidence>
<evidence type="ECO:0000256" key="6">
    <source>
        <dbReference type="ARBA" id="ARBA00022475"/>
    </source>
</evidence>
<dbReference type="InterPro" id="IPR036945">
    <property type="entry name" value="DAGK_sf"/>
</dbReference>
<keyword evidence="6" id="KW-1003">Cell membrane</keyword>
<keyword evidence="8" id="KW-0997">Cell inner membrane</keyword>
<keyword evidence="17" id="KW-0443">Lipid metabolism</keyword>
<evidence type="ECO:0000256" key="2">
    <source>
        <dbReference type="ARBA" id="ARBA00004429"/>
    </source>
</evidence>
<evidence type="ECO:0000256" key="17">
    <source>
        <dbReference type="ARBA" id="ARBA00023098"/>
    </source>
</evidence>
<evidence type="ECO:0000256" key="22">
    <source>
        <dbReference type="SAM" id="Phobius"/>
    </source>
</evidence>
<feature type="transmembrane region" description="Helical" evidence="22">
    <location>
        <begin position="95"/>
        <end position="119"/>
    </location>
</feature>
<evidence type="ECO:0000256" key="11">
    <source>
        <dbReference type="ARBA" id="ARBA00022723"/>
    </source>
</evidence>
<protein>
    <recommendedName>
        <fullName evidence="5">Diacylglycerol kinase</fullName>
        <ecNumber evidence="4">2.7.1.107</ecNumber>
    </recommendedName>
    <alternativeName>
        <fullName evidence="21">Diglyceride kinase</fullName>
    </alternativeName>
</protein>
<proteinExistence type="inferred from homology"/>
<evidence type="ECO:0000256" key="18">
    <source>
        <dbReference type="ARBA" id="ARBA00023136"/>
    </source>
</evidence>
<dbReference type="PANTHER" id="PTHR34299">
    <property type="entry name" value="DIACYLGLYCEROL KINASE"/>
    <property type="match status" value="1"/>
</dbReference>
<accession>A0A1W1BDX8</accession>
<evidence type="ECO:0000256" key="13">
    <source>
        <dbReference type="ARBA" id="ARBA00022777"/>
    </source>
</evidence>
<dbReference type="GO" id="GO:0005886">
    <property type="term" value="C:plasma membrane"/>
    <property type="evidence" value="ECO:0007669"/>
    <property type="project" value="UniProtKB-SubCell"/>
</dbReference>
<evidence type="ECO:0000256" key="5">
    <source>
        <dbReference type="ARBA" id="ARBA00017575"/>
    </source>
</evidence>
<dbReference type="EMBL" id="FPHB01000018">
    <property type="protein sequence ID" value="SFV51679.1"/>
    <property type="molecule type" value="Genomic_DNA"/>
</dbReference>
<gene>
    <name evidence="23" type="ORF">MNB_SM-7-560</name>
</gene>
<evidence type="ECO:0000313" key="23">
    <source>
        <dbReference type="EMBL" id="SFV51679.1"/>
    </source>
</evidence>
<evidence type="ECO:0000256" key="3">
    <source>
        <dbReference type="ARBA" id="ARBA00005967"/>
    </source>
</evidence>
<dbReference type="PROSITE" id="PS01069">
    <property type="entry name" value="DAGK_PROKAR"/>
    <property type="match status" value="1"/>
</dbReference>
<evidence type="ECO:0000256" key="10">
    <source>
        <dbReference type="ARBA" id="ARBA00022692"/>
    </source>
</evidence>
<keyword evidence="16 22" id="KW-1133">Transmembrane helix</keyword>
<keyword evidence="9 23" id="KW-0808">Transferase</keyword>
<keyword evidence="19" id="KW-0594">Phospholipid biosynthesis</keyword>
<evidence type="ECO:0000256" key="16">
    <source>
        <dbReference type="ARBA" id="ARBA00022989"/>
    </source>
</evidence>
<organism evidence="23">
    <name type="scientific">hydrothermal vent metagenome</name>
    <dbReference type="NCBI Taxonomy" id="652676"/>
    <lineage>
        <taxon>unclassified sequences</taxon>
        <taxon>metagenomes</taxon>
        <taxon>ecological metagenomes</taxon>
    </lineage>
</organism>
<evidence type="ECO:0000256" key="19">
    <source>
        <dbReference type="ARBA" id="ARBA00023209"/>
    </source>
</evidence>
<dbReference type="CDD" id="cd14264">
    <property type="entry name" value="DAGK_IM"/>
    <property type="match status" value="1"/>
</dbReference>
<dbReference type="InterPro" id="IPR000829">
    <property type="entry name" value="DAGK"/>
</dbReference>
<dbReference type="AlphaFoldDB" id="A0A1W1BDX8"/>
<keyword evidence="14" id="KW-0067">ATP-binding</keyword>
<dbReference type="EC" id="2.7.1.107" evidence="4"/>
<reference evidence="23" key="1">
    <citation type="submission" date="2016-10" db="EMBL/GenBank/DDBJ databases">
        <authorList>
            <person name="de Groot N.N."/>
        </authorList>
    </citation>
    <scope>NUCLEOTIDE SEQUENCE</scope>
</reference>
<dbReference type="Gene3D" id="1.10.287.3610">
    <property type="match status" value="1"/>
</dbReference>
<comment type="cofactor">
    <cofactor evidence="1">
        <name>Mg(2+)</name>
        <dbReference type="ChEBI" id="CHEBI:18420"/>
    </cofactor>
</comment>
<keyword evidence="7" id="KW-0444">Lipid biosynthesis</keyword>
<dbReference type="PANTHER" id="PTHR34299:SF1">
    <property type="entry name" value="DIACYLGLYCEROL KINASE"/>
    <property type="match status" value="1"/>
</dbReference>
<evidence type="ECO:0000256" key="15">
    <source>
        <dbReference type="ARBA" id="ARBA00022842"/>
    </source>
</evidence>
<dbReference type="GO" id="GO:0046872">
    <property type="term" value="F:metal ion binding"/>
    <property type="evidence" value="ECO:0007669"/>
    <property type="project" value="UniProtKB-KW"/>
</dbReference>
<comment type="subcellular location">
    <subcellularLocation>
        <location evidence="2">Cell inner membrane</location>
        <topology evidence="2">Multi-pass membrane protein</topology>
    </subcellularLocation>
</comment>
<feature type="transmembrane region" description="Helical" evidence="22">
    <location>
        <begin position="32"/>
        <end position="49"/>
    </location>
</feature>
<dbReference type="GO" id="GO:0005524">
    <property type="term" value="F:ATP binding"/>
    <property type="evidence" value="ECO:0007669"/>
    <property type="project" value="UniProtKB-KW"/>
</dbReference>
<evidence type="ECO:0000256" key="7">
    <source>
        <dbReference type="ARBA" id="ARBA00022516"/>
    </source>
</evidence>
<name>A0A1W1BDX8_9ZZZZ</name>
<evidence type="ECO:0000256" key="1">
    <source>
        <dbReference type="ARBA" id="ARBA00001946"/>
    </source>
</evidence>
<dbReference type="GO" id="GO:0006654">
    <property type="term" value="P:phosphatidic acid biosynthetic process"/>
    <property type="evidence" value="ECO:0007669"/>
    <property type="project" value="InterPro"/>
</dbReference>
<evidence type="ECO:0000256" key="4">
    <source>
        <dbReference type="ARBA" id="ARBA00012133"/>
    </source>
</evidence>
<dbReference type="Pfam" id="PF01219">
    <property type="entry name" value="DAGK_prokar"/>
    <property type="match status" value="1"/>
</dbReference>
<comment type="similarity">
    <text evidence="3">Belongs to the bacterial diacylglycerol kinase family.</text>
</comment>
<evidence type="ECO:0000256" key="9">
    <source>
        <dbReference type="ARBA" id="ARBA00022679"/>
    </source>
</evidence>
<keyword evidence="13 23" id="KW-0418">Kinase</keyword>